<sequence>MKSWQLLGYLGLLPFAGFLYLSVGLKDSSVFAQQAFIAYSAIIASFIAGTLWRKAEDNTRLIQQIISNLLSLIAFTTLLMPGDLALIVLAFSFMFLFLYEKKLAMVEQVNDFDVGYMRMRFWLTFIVLSLHTSAYYLWFFYVPNNF</sequence>
<feature type="transmembrane region" description="Helical" evidence="1">
    <location>
        <begin position="6"/>
        <end position="23"/>
    </location>
</feature>
<dbReference type="RefSeq" id="WP_146800687.1">
    <property type="nucleotide sequence ID" value="NZ_VOLP01000030.1"/>
</dbReference>
<dbReference type="EMBL" id="VOLR01000030">
    <property type="protein sequence ID" value="TWX55124.1"/>
    <property type="molecule type" value="Genomic_DNA"/>
</dbReference>
<accession>A0A5C6Q5I0</accession>
<feature type="transmembrane region" description="Helical" evidence="1">
    <location>
        <begin position="120"/>
        <end position="141"/>
    </location>
</feature>
<keyword evidence="1" id="KW-0812">Transmembrane</keyword>
<protein>
    <submittedName>
        <fullName evidence="3">DUF3429 domain-containing protein</fullName>
    </submittedName>
</protein>
<evidence type="ECO:0000313" key="5">
    <source>
        <dbReference type="Proteomes" id="UP000321917"/>
    </source>
</evidence>
<evidence type="ECO:0000313" key="2">
    <source>
        <dbReference type="EMBL" id="TWX55124.1"/>
    </source>
</evidence>
<organism evidence="3 5">
    <name type="scientific">Colwellia hornerae</name>
    <dbReference type="NCBI Taxonomy" id="89402"/>
    <lineage>
        <taxon>Bacteria</taxon>
        <taxon>Pseudomonadati</taxon>
        <taxon>Pseudomonadota</taxon>
        <taxon>Gammaproteobacteria</taxon>
        <taxon>Alteromonadales</taxon>
        <taxon>Colwelliaceae</taxon>
        <taxon>Colwellia</taxon>
    </lineage>
</organism>
<dbReference type="OrthoDB" id="8591832at2"/>
<dbReference type="EMBL" id="VOLQ01000036">
    <property type="protein sequence ID" value="TWX64020.1"/>
    <property type="molecule type" value="Genomic_DNA"/>
</dbReference>
<dbReference type="InterPro" id="IPR021836">
    <property type="entry name" value="DUF3429"/>
</dbReference>
<proteinExistence type="predicted"/>
<dbReference type="Pfam" id="PF11911">
    <property type="entry name" value="DUF3429"/>
    <property type="match status" value="1"/>
</dbReference>
<gene>
    <name evidence="2" type="ORF">ESZ26_16830</name>
    <name evidence="3" type="ORF">ESZ27_15445</name>
</gene>
<evidence type="ECO:0000313" key="4">
    <source>
        <dbReference type="Proteomes" id="UP000321525"/>
    </source>
</evidence>
<evidence type="ECO:0000313" key="3">
    <source>
        <dbReference type="EMBL" id="TWX64020.1"/>
    </source>
</evidence>
<name>A0A5C6Q5I0_9GAMM</name>
<comment type="caution">
    <text evidence="3">The sequence shown here is derived from an EMBL/GenBank/DDBJ whole genome shotgun (WGS) entry which is preliminary data.</text>
</comment>
<dbReference type="Proteomes" id="UP000321525">
    <property type="component" value="Unassembled WGS sequence"/>
</dbReference>
<reference evidence="3 5" key="1">
    <citation type="submission" date="2019-07" db="EMBL/GenBank/DDBJ databases">
        <title>Genomes of sea-ice associated Colwellia species.</title>
        <authorList>
            <person name="Bowman J.P."/>
        </authorList>
    </citation>
    <scope>NUCLEOTIDE SEQUENCE [LARGE SCALE GENOMIC DNA]</scope>
    <source>
        <strain evidence="2 4">ACAM 607</strain>
        <strain evidence="3 5">IC036</strain>
    </source>
</reference>
<feature type="transmembrane region" description="Helical" evidence="1">
    <location>
        <begin position="72"/>
        <end position="99"/>
    </location>
</feature>
<keyword evidence="1" id="KW-1133">Transmembrane helix</keyword>
<keyword evidence="1" id="KW-0472">Membrane</keyword>
<keyword evidence="4" id="KW-1185">Reference proteome</keyword>
<dbReference type="Proteomes" id="UP000321917">
    <property type="component" value="Unassembled WGS sequence"/>
</dbReference>
<dbReference type="AlphaFoldDB" id="A0A5C6Q5I0"/>
<evidence type="ECO:0000256" key="1">
    <source>
        <dbReference type="SAM" id="Phobius"/>
    </source>
</evidence>
<feature type="transmembrane region" description="Helical" evidence="1">
    <location>
        <begin position="35"/>
        <end position="52"/>
    </location>
</feature>